<accession>A0A0N5AA09</accession>
<dbReference type="WBParaSite" id="SMUV_0000097101-mRNA-1">
    <property type="protein sequence ID" value="SMUV_0000097101-mRNA-1"/>
    <property type="gene ID" value="SMUV_0000097101"/>
</dbReference>
<keyword evidence="2" id="KW-1185">Reference proteome</keyword>
<reference evidence="3" key="1">
    <citation type="submission" date="2017-02" db="UniProtKB">
        <authorList>
            <consortium name="WormBaseParasite"/>
        </authorList>
    </citation>
    <scope>IDENTIFICATION</scope>
</reference>
<dbReference type="AlphaFoldDB" id="A0A0N5AA09"/>
<evidence type="ECO:0000313" key="3">
    <source>
        <dbReference type="WBParaSite" id="SMUV_0000097101-mRNA-1"/>
    </source>
</evidence>
<keyword evidence="1" id="KW-0472">Membrane</keyword>
<keyword evidence="1" id="KW-0812">Transmembrane</keyword>
<evidence type="ECO:0000313" key="2">
    <source>
        <dbReference type="Proteomes" id="UP000046393"/>
    </source>
</evidence>
<name>A0A0N5AA09_9BILA</name>
<organism evidence="2 3">
    <name type="scientific">Syphacia muris</name>
    <dbReference type="NCBI Taxonomy" id="451379"/>
    <lineage>
        <taxon>Eukaryota</taxon>
        <taxon>Metazoa</taxon>
        <taxon>Ecdysozoa</taxon>
        <taxon>Nematoda</taxon>
        <taxon>Chromadorea</taxon>
        <taxon>Rhabditida</taxon>
        <taxon>Spirurina</taxon>
        <taxon>Oxyuridomorpha</taxon>
        <taxon>Oxyuroidea</taxon>
        <taxon>Oxyuridae</taxon>
        <taxon>Syphacia</taxon>
    </lineage>
</organism>
<keyword evidence="1" id="KW-1133">Transmembrane helix</keyword>
<proteinExistence type="predicted"/>
<dbReference type="Proteomes" id="UP000046393">
    <property type="component" value="Unplaced"/>
</dbReference>
<evidence type="ECO:0000256" key="1">
    <source>
        <dbReference type="SAM" id="Phobius"/>
    </source>
</evidence>
<protein>
    <submittedName>
        <fullName evidence="3">Glycoprotein</fullName>
    </submittedName>
</protein>
<sequence length="170" mass="19216">MLQLSVATPLKMTPRSIITSRRNMTIRNDPLPHLPTHIASKPTNDIIVEANKTICTCHPQQTNDTTKKTRLHFSQLTYPGEVISSAYQNSKKRIHQWMVQTHDTMSHVNSFFIGALSGMLLIFFAYVGKCAIKRCYSTNRIFRITSGVNSYGDKQKLIDCKAENSDGDLI</sequence>
<feature type="transmembrane region" description="Helical" evidence="1">
    <location>
        <begin position="108"/>
        <end position="127"/>
    </location>
</feature>